<evidence type="ECO:0000313" key="1">
    <source>
        <dbReference type="EMBL" id="RYC33349.1"/>
    </source>
</evidence>
<organism evidence="1 2">
    <name type="scientific">Lichenibacterium minor</name>
    <dbReference type="NCBI Taxonomy" id="2316528"/>
    <lineage>
        <taxon>Bacteria</taxon>
        <taxon>Pseudomonadati</taxon>
        <taxon>Pseudomonadota</taxon>
        <taxon>Alphaproteobacteria</taxon>
        <taxon>Hyphomicrobiales</taxon>
        <taxon>Lichenihabitantaceae</taxon>
        <taxon>Lichenibacterium</taxon>
    </lineage>
</organism>
<dbReference type="RefSeq" id="WP_129223153.1">
    <property type="nucleotide sequence ID" value="NZ_QYBB01000002.1"/>
</dbReference>
<dbReference type="EMBL" id="QYBB01000002">
    <property type="protein sequence ID" value="RYC33349.1"/>
    <property type="molecule type" value="Genomic_DNA"/>
</dbReference>
<sequence>MTTMKAYTCQIGREVDGELTEGAYAEALHAYSLIEAIDRAKAIVKTHAFRVGDDTVRLVDPEAELNVVWTRPLAEVRDA</sequence>
<protein>
    <submittedName>
        <fullName evidence="1">Uncharacterized protein</fullName>
    </submittedName>
</protein>
<evidence type="ECO:0000313" key="2">
    <source>
        <dbReference type="Proteomes" id="UP000290759"/>
    </source>
</evidence>
<keyword evidence="2" id="KW-1185">Reference proteome</keyword>
<reference evidence="1 2" key="2">
    <citation type="submission" date="2019-02" db="EMBL/GenBank/DDBJ databases">
        <title>'Lichenibacterium ramalinii' gen. nov. sp. nov., 'Lichenibacterium minor' gen. nov. sp. nov.</title>
        <authorList>
            <person name="Pankratov T."/>
        </authorList>
    </citation>
    <scope>NUCLEOTIDE SEQUENCE [LARGE SCALE GENOMIC DNA]</scope>
    <source>
        <strain evidence="1 2">RmlP026</strain>
    </source>
</reference>
<accession>A0A4Q2U974</accession>
<dbReference type="OrthoDB" id="6230307at2"/>
<comment type="caution">
    <text evidence="1">The sequence shown here is derived from an EMBL/GenBank/DDBJ whole genome shotgun (WGS) entry which is preliminary data.</text>
</comment>
<reference evidence="1 2" key="1">
    <citation type="submission" date="2018-12" db="EMBL/GenBank/DDBJ databases">
        <authorList>
            <person name="Grouzdev D.S."/>
            <person name="Krutkina M.S."/>
        </authorList>
    </citation>
    <scope>NUCLEOTIDE SEQUENCE [LARGE SCALE GENOMIC DNA]</scope>
    <source>
        <strain evidence="1 2">RmlP026</strain>
    </source>
</reference>
<name>A0A4Q2U974_9HYPH</name>
<proteinExistence type="predicted"/>
<dbReference type="Proteomes" id="UP000290759">
    <property type="component" value="Unassembled WGS sequence"/>
</dbReference>
<dbReference type="AlphaFoldDB" id="A0A4Q2U974"/>
<gene>
    <name evidence="1" type="ORF">D3273_02420</name>
</gene>